<dbReference type="RefSeq" id="XP_003037384.1">
    <property type="nucleotide sequence ID" value="XM_003037338.1"/>
</dbReference>
<dbReference type="OMA" id="NGHKPRK"/>
<feature type="domain" description="KN homeodomain" evidence="6">
    <location>
        <begin position="128"/>
        <end position="177"/>
    </location>
</feature>
<feature type="compositionally biased region" description="Basic and acidic residues" evidence="5">
    <location>
        <begin position="327"/>
        <end position="350"/>
    </location>
</feature>
<evidence type="ECO:0000256" key="4">
    <source>
        <dbReference type="ARBA" id="ARBA00023242"/>
    </source>
</evidence>
<feature type="compositionally biased region" description="Low complexity" evidence="5">
    <location>
        <begin position="572"/>
        <end position="601"/>
    </location>
</feature>
<keyword evidence="2" id="KW-0238">DNA-binding</keyword>
<dbReference type="Pfam" id="PF12731">
    <property type="entry name" value="Mating_N"/>
    <property type="match status" value="1"/>
</dbReference>
<feature type="compositionally biased region" description="Basic and acidic residues" evidence="5">
    <location>
        <begin position="867"/>
        <end position="886"/>
    </location>
</feature>
<dbReference type="Gene3D" id="1.10.10.60">
    <property type="entry name" value="Homeodomain-like"/>
    <property type="match status" value="1"/>
</dbReference>
<dbReference type="InParanoid" id="D8PR90"/>
<feature type="region of interest" description="Disordered" evidence="5">
    <location>
        <begin position="323"/>
        <end position="608"/>
    </location>
</feature>
<keyword evidence="9" id="KW-1185">Reference proteome</keyword>
<evidence type="ECO:0000313" key="9">
    <source>
        <dbReference type="Proteomes" id="UP000007431"/>
    </source>
</evidence>
<comment type="similarity">
    <text evidence="1">Belongs to the TALE/M-ATYP homeobox family.</text>
</comment>
<dbReference type="PANTHER" id="PTHR48209">
    <property type="entry name" value="AGL056WP"/>
    <property type="match status" value="1"/>
</dbReference>
<dbReference type="KEGG" id="scm:SCHCO_02696654"/>
<feature type="compositionally biased region" description="Low complexity" evidence="5">
    <location>
        <begin position="647"/>
        <end position="683"/>
    </location>
</feature>
<dbReference type="OrthoDB" id="250329at2759"/>
<dbReference type="PANTHER" id="PTHR48209:SF2">
    <property type="entry name" value="FI24008P1"/>
    <property type="match status" value="1"/>
</dbReference>
<evidence type="ECO:0000256" key="2">
    <source>
        <dbReference type="ARBA" id="ARBA00023125"/>
    </source>
</evidence>
<feature type="compositionally biased region" description="Low complexity" evidence="5">
    <location>
        <begin position="694"/>
        <end position="714"/>
    </location>
</feature>
<sequence>MSLYSAEDILEWLHHAQAEFLTALAEGDDALAQFQAQWDRVRACVDCDPTLPSSTLALSHAVGISIAQIAEVMLDQEATNHTIEDELTKDLLAGLERHDASSALADEKTGAELSATPLPPYIEPCYRWLVNHLDNPYPTKAIKEELLDQARQRTSPDVAQHLALGDIDNWFIAARARMGWGDIRRRLFGGSRSLMLQSTRLMWGTEETSRDFTDGCIAKRKGAQPKREEVQPHLRSSHDVVAFKIPPKASPACEEPLHPQSFAALQPDVEFALAHLEVNAKEMYGLEPTELADSLNSSAVDRQFATQDLVAFRAALEAATAAKQRQARREQRRAQKDRMDAQRRAEDRKCYPSPEPLSADELSGTESDEDLDDFYASDDASDDEDDDGEDLDTRPSDLMAQMCPQLVATAFSKDGSATEDEDSNSDDTDESTDDEDEDSDSENDSDSEDEEEEDEEEEEPVKIAGAKRGRNDDEEVSPLAKKPRIFSPPVRPRPQAIRVSLPSPAPSSRGSTPTSPVSPSPKAKRPAQATSLLASHPMKKREKLQEELRKAGLAPPSAPVLMGPDGVPLGTVRSRSSPSVSSPPSVSVSLPLPSRGVPSGGIKVTGDPTPWVNWDLEAHTQAPRDLTAATKSSAGCSVDAVPLPGKSRSLTRSPSISSISSACSTSSSGSDTDSLFSVTSDATDITEPDEATTADETTTQSTSASSSRDTTSQQKRMPPLSIDPRFDPALWSKYDLSPPADGRLHPSDGLRPSAFVPTKLDVRVANLAQNPARHWSASKRSPTRASHAAAPIVSYHHATGSIASPAQVAFGEGQLTSVLATGQKAGNARRRTTPVQRRVTPKAQETSEPSSLVDGILSSGLADVCREAPKPAKAPKNDRRYLERRERRLSKSSPVDSADTVRTRLAEIEQEAARLEAERQSLQRLASVGG</sequence>
<dbReference type="EMBL" id="GL377302">
    <property type="protein sequence ID" value="EFJ02482.1"/>
    <property type="molecule type" value="Genomic_DNA"/>
</dbReference>
<evidence type="ECO:0000259" key="7">
    <source>
        <dbReference type="Pfam" id="PF12731"/>
    </source>
</evidence>
<protein>
    <submittedName>
        <fullName evidence="8">A-alpha Z4, HD1 mating type protein</fullName>
    </submittedName>
</protein>
<evidence type="ECO:0000256" key="3">
    <source>
        <dbReference type="ARBA" id="ARBA00023155"/>
    </source>
</evidence>
<dbReference type="GeneID" id="9592401"/>
<feature type="domain" description="Mating-type protein A-alpha/beta 1 N-terminal" evidence="7">
    <location>
        <begin position="6"/>
        <end position="88"/>
    </location>
</feature>
<feature type="region of interest" description="Disordered" evidence="5">
    <location>
        <begin position="623"/>
        <end position="752"/>
    </location>
</feature>
<dbReference type="eggNOG" id="ENOG502SBNZ">
    <property type="taxonomic scope" value="Eukaryota"/>
</dbReference>
<evidence type="ECO:0000259" key="6">
    <source>
        <dbReference type="Pfam" id="PF05920"/>
    </source>
</evidence>
<accession>D8PR90</accession>
<evidence type="ECO:0000256" key="5">
    <source>
        <dbReference type="SAM" id="MobiDB-lite"/>
    </source>
</evidence>
<feature type="compositionally biased region" description="Acidic residues" evidence="5">
    <location>
        <begin position="684"/>
        <end position="693"/>
    </location>
</feature>
<keyword evidence="4" id="KW-0539">Nucleus</keyword>
<reference evidence="8 9" key="1">
    <citation type="journal article" date="2010" name="Nat. Biotechnol.">
        <title>Genome sequence of the model mushroom Schizophyllum commune.</title>
        <authorList>
            <person name="Ohm R.A."/>
            <person name="de Jong J.F."/>
            <person name="Lugones L.G."/>
            <person name="Aerts A."/>
            <person name="Kothe E."/>
            <person name="Stajich J.E."/>
            <person name="de Vries R.P."/>
            <person name="Record E."/>
            <person name="Levasseur A."/>
            <person name="Baker S.E."/>
            <person name="Bartholomew K.A."/>
            <person name="Coutinho P.M."/>
            <person name="Erdmann S."/>
            <person name="Fowler T.J."/>
            <person name="Gathman A.C."/>
            <person name="Lombard V."/>
            <person name="Henrissat B."/>
            <person name="Knabe N."/>
            <person name="Kuees U."/>
            <person name="Lilly W.W."/>
            <person name="Lindquist E."/>
            <person name="Lucas S."/>
            <person name="Magnuson J.K."/>
            <person name="Piumi F."/>
            <person name="Raudaskoski M."/>
            <person name="Salamov A."/>
            <person name="Schmutz J."/>
            <person name="Schwarze F.W.M.R."/>
            <person name="vanKuyk P.A."/>
            <person name="Horton J.S."/>
            <person name="Grigoriev I.V."/>
            <person name="Woesten H.A.B."/>
        </authorList>
    </citation>
    <scope>NUCLEOTIDE SEQUENCE [LARGE SCALE GENOMIC DNA]</scope>
    <source>
        <strain evidence="9">H4-8 / FGSC 9210</strain>
    </source>
</reference>
<proteinExistence type="inferred from homology"/>
<gene>
    <name evidence="8" type="primary">AAZ4</name>
    <name evidence="8" type="ORF">SCHCODRAFT_80879</name>
</gene>
<dbReference type="Pfam" id="PF05920">
    <property type="entry name" value="Homeobox_KN"/>
    <property type="match status" value="1"/>
</dbReference>
<evidence type="ECO:0000313" key="8">
    <source>
        <dbReference type="EMBL" id="EFJ02482.1"/>
    </source>
</evidence>
<dbReference type="AlphaFoldDB" id="D8PR90"/>
<feature type="region of interest" description="Disordered" evidence="5">
    <location>
        <begin position="867"/>
        <end position="902"/>
    </location>
</feature>
<feature type="compositionally biased region" description="Low complexity" evidence="5">
    <location>
        <begin position="506"/>
        <end position="521"/>
    </location>
</feature>
<dbReference type="HOGENOM" id="CLU_314523_0_0_1"/>
<keyword evidence="3" id="KW-0371">Homeobox</keyword>
<evidence type="ECO:0000256" key="1">
    <source>
        <dbReference type="ARBA" id="ARBA00005800"/>
    </source>
</evidence>
<dbReference type="InterPro" id="IPR008422">
    <property type="entry name" value="KN_HD"/>
</dbReference>
<dbReference type="Proteomes" id="UP000007431">
    <property type="component" value="Unassembled WGS sequence"/>
</dbReference>
<feature type="region of interest" description="Disordered" evidence="5">
    <location>
        <begin position="822"/>
        <end position="853"/>
    </location>
</feature>
<dbReference type="GO" id="GO:0006355">
    <property type="term" value="P:regulation of DNA-templated transcription"/>
    <property type="evidence" value="ECO:0007669"/>
    <property type="project" value="InterPro"/>
</dbReference>
<organism evidence="9">
    <name type="scientific">Schizophyllum commune (strain H4-8 / FGSC 9210)</name>
    <name type="common">Split gill fungus</name>
    <dbReference type="NCBI Taxonomy" id="578458"/>
    <lineage>
        <taxon>Eukaryota</taxon>
        <taxon>Fungi</taxon>
        <taxon>Dikarya</taxon>
        <taxon>Basidiomycota</taxon>
        <taxon>Agaricomycotina</taxon>
        <taxon>Agaricomycetes</taxon>
        <taxon>Agaricomycetidae</taxon>
        <taxon>Agaricales</taxon>
        <taxon>Schizophyllaceae</taxon>
        <taxon>Schizophyllum</taxon>
    </lineage>
</organism>
<feature type="compositionally biased region" description="Acidic residues" evidence="5">
    <location>
        <begin position="366"/>
        <end position="390"/>
    </location>
</feature>
<name>D8PR90_SCHCM</name>
<dbReference type="InterPro" id="IPR024333">
    <property type="entry name" value="Mating-type_A-alpha/beta_1_N"/>
</dbReference>
<dbReference type="GO" id="GO:0003677">
    <property type="term" value="F:DNA binding"/>
    <property type="evidence" value="ECO:0007669"/>
    <property type="project" value="UniProtKB-KW"/>
</dbReference>
<dbReference type="VEuPathDB" id="FungiDB:SCHCODRAFT_02696654"/>
<feature type="compositionally biased region" description="Acidic residues" evidence="5">
    <location>
        <begin position="417"/>
        <end position="459"/>
    </location>
</feature>